<dbReference type="GO" id="GO:0005634">
    <property type="term" value="C:nucleus"/>
    <property type="evidence" value="ECO:0007669"/>
    <property type="project" value="TreeGrafter"/>
</dbReference>
<keyword evidence="3" id="KW-0677">Repeat</keyword>
<dbReference type="SUPFAM" id="SSF52047">
    <property type="entry name" value="RNI-like"/>
    <property type="match status" value="1"/>
</dbReference>
<dbReference type="OMA" id="AQNPLGD"/>
<protein>
    <submittedName>
        <fullName evidence="4">Uncharacterized protein</fullName>
    </submittedName>
</protein>
<keyword evidence="5" id="KW-1185">Reference proteome</keyword>
<dbReference type="GeneID" id="19943524"/>
<name>T0SBK7_SAPDV</name>
<proteinExistence type="predicted"/>
<dbReference type="PANTHER" id="PTHR24113">
    <property type="entry name" value="RAN GTPASE-ACTIVATING PROTEIN 1"/>
    <property type="match status" value="1"/>
</dbReference>
<dbReference type="EMBL" id="JH767137">
    <property type="protein sequence ID" value="EQC40147.1"/>
    <property type="molecule type" value="Genomic_DNA"/>
</dbReference>
<dbReference type="Gene3D" id="3.80.10.10">
    <property type="entry name" value="Ribonuclease Inhibitor"/>
    <property type="match status" value="2"/>
</dbReference>
<dbReference type="STRING" id="1156394.T0SBK7"/>
<dbReference type="AlphaFoldDB" id="T0SBK7"/>
<dbReference type="GO" id="GO:0031267">
    <property type="term" value="F:small GTPase binding"/>
    <property type="evidence" value="ECO:0007669"/>
    <property type="project" value="TreeGrafter"/>
</dbReference>
<dbReference type="InterPro" id="IPR001611">
    <property type="entry name" value="Leu-rich_rpt"/>
</dbReference>
<dbReference type="RefSeq" id="XP_008606621.1">
    <property type="nucleotide sequence ID" value="XM_008608399.1"/>
</dbReference>
<dbReference type="GO" id="GO:0006913">
    <property type="term" value="P:nucleocytoplasmic transport"/>
    <property type="evidence" value="ECO:0007669"/>
    <property type="project" value="TreeGrafter"/>
</dbReference>
<keyword evidence="1" id="KW-0343">GTPase activation</keyword>
<dbReference type="eggNOG" id="KOG4308">
    <property type="taxonomic scope" value="Eukaryota"/>
</dbReference>
<dbReference type="PANTHER" id="PTHR24113:SF12">
    <property type="entry name" value="RAN GTPASE-ACTIVATING PROTEIN 1"/>
    <property type="match status" value="1"/>
</dbReference>
<dbReference type="Pfam" id="PF13516">
    <property type="entry name" value="LRR_6"/>
    <property type="match status" value="1"/>
</dbReference>
<accession>T0SBK7</accession>
<evidence type="ECO:0000256" key="3">
    <source>
        <dbReference type="ARBA" id="ARBA00022737"/>
    </source>
</evidence>
<dbReference type="VEuPathDB" id="FungiDB:SDRG_02797"/>
<dbReference type="InterPro" id="IPR032675">
    <property type="entry name" value="LRR_dom_sf"/>
</dbReference>
<organism evidence="4 5">
    <name type="scientific">Saprolegnia diclina (strain VS20)</name>
    <dbReference type="NCBI Taxonomy" id="1156394"/>
    <lineage>
        <taxon>Eukaryota</taxon>
        <taxon>Sar</taxon>
        <taxon>Stramenopiles</taxon>
        <taxon>Oomycota</taxon>
        <taxon>Saprolegniomycetes</taxon>
        <taxon>Saprolegniales</taxon>
        <taxon>Saprolegniaceae</taxon>
        <taxon>Saprolegnia</taxon>
    </lineage>
</organism>
<dbReference type="OrthoDB" id="120976at2759"/>
<dbReference type="GO" id="GO:0005096">
    <property type="term" value="F:GTPase activator activity"/>
    <property type="evidence" value="ECO:0007669"/>
    <property type="project" value="UniProtKB-KW"/>
</dbReference>
<dbReference type="SMART" id="SM00368">
    <property type="entry name" value="LRR_RI"/>
    <property type="match status" value="6"/>
</dbReference>
<evidence type="ECO:0000313" key="5">
    <source>
        <dbReference type="Proteomes" id="UP000030762"/>
    </source>
</evidence>
<dbReference type="GO" id="GO:0005829">
    <property type="term" value="C:cytosol"/>
    <property type="evidence" value="ECO:0007669"/>
    <property type="project" value="TreeGrafter"/>
</dbReference>
<dbReference type="InParanoid" id="T0SBK7"/>
<reference evidence="4 5" key="1">
    <citation type="submission" date="2012-04" db="EMBL/GenBank/DDBJ databases">
        <title>The Genome Sequence of Saprolegnia declina VS20.</title>
        <authorList>
            <consortium name="The Broad Institute Genome Sequencing Platform"/>
            <person name="Russ C."/>
            <person name="Nusbaum C."/>
            <person name="Tyler B."/>
            <person name="van West P."/>
            <person name="Dieguez-Uribeondo J."/>
            <person name="de Bruijn I."/>
            <person name="Tripathy S."/>
            <person name="Jiang R."/>
            <person name="Young S.K."/>
            <person name="Zeng Q."/>
            <person name="Gargeya S."/>
            <person name="Fitzgerald M."/>
            <person name="Haas B."/>
            <person name="Abouelleil A."/>
            <person name="Alvarado L."/>
            <person name="Arachchi H.M."/>
            <person name="Berlin A."/>
            <person name="Chapman S.B."/>
            <person name="Goldberg J."/>
            <person name="Griggs A."/>
            <person name="Gujja S."/>
            <person name="Hansen M."/>
            <person name="Howarth C."/>
            <person name="Imamovic A."/>
            <person name="Larimer J."/>
            <person name="McCowen C."/>
            <person name="Montmayeur A."/>
            <person name="Murphy C."/>
            <person name="Neiman D."/>
            <person name="Pearson M."/>
            <person name="Priest M."/>
            <person name="Roberts A."/>
            <person name="Saif S."/>
            <person name="Shea T."/>
            <person name="Sisk P."/>
            <person name="Sykes S."/>
            <person name="Wortman J."/>
            <person name="Nusbaum C."/>
            <person name="Birren B."/>
        </authorList>
    </citation>
    <scope>NUCLEOTIDE SEQUENCE [LARGE SCALE GENOMIC DNA]</scope>
    <source>
        <strain evidence="4 5">VS20</strain>
    </source>
</reference>
<dbReference type="GO" id="GO:0048471">
    <property type="term" value="C:perinuclear region of cytoplasm"/>
    <property type="evidence" value="ECO:0007669"/>
    <property type="project" value="TreeGrafter"/>
</dbReference>
<keyword evidence="2" id="KW-0433">Leucine-rich repeat</keyword>
<dbReference type="InterPro" id="IPR027038">
    <property type="entry name" value="RanGap"/>
</dbReference>
<sequence length="579" mass="62862">MLETAAAFLVMPDAPTARPLSGKMRSILGTRGCLLLASIEPVERHRAEGRVKALGRGVSDSQLEEAKLLIEEERRSSTTDKLLLFVLDAKAVFRNGGFGLSCGDAMLKRIAALADAPDKRTLDLSNIGLCDALVTSLLAYLVTPSCPVVALNIANAKLVPAQIVRLAKACSSRLESFQASHLVLPTSRLKAKRVDWRSTGCDHMDLAAIGALLEARCKASVQVLDLSENPLTGVKGVLFGGIESLSSALMALKKLQHLYMDDTRLRSDGLVLLASGLLATTSQVTLLSLSKNDVTHNVANHVCHDGVDALCEVLRGSHTLQTLVLAANDLDYDSAMKLSAILRVNDSITRIDLSGNNIGSSGLSHLARALHFNPPLRDLCLRQAGLNCNACACLADALLRNSTLTTLTLSENPSIKEVGWRRLVEALEQNAVLSSLVLEPPEHSRYASHVERLQALVNANRALRNVQQALATFDFSALSAFAQVNFVTKLRAFSEAELCTLLSNQSFQQLRMTSAQVSALQYFSSLEMYDPLRRLVWAYDAVTRRTARATDDTANDDRRVWRDVDLVTLPPLGVARHVS</sequence>
<dbReference type="Proteomes" id="UP000030762">
    <property type="component" value="Unassembled WGS sequence"/>
</dbReference>
<gene>
    <name evidence="4" type="ORF">SDRG_02797</name>
</gene>
<evidence type="ECO:0000313" key="4">
    <source>
        <dbReference type="EMBL" id="EQC40147.1"/>
    </source>
</evidence>
<evidence type="ECO:0000256" key="2">
    <source>
        <dbReference type="ARBA" id="ARBA00022614"/>
    </source>
</evidence>
<evidence type="ECO:0000256" key="1">
    <source>
        <dbReference type="ARBA" id="ARBA00022468"/>
    </source>
</evidence>